<reference evidence="2 3" key="1">
    <citation type="journal article" date="2021" name="Plant Biotechnol. J.">
        <title>Multi-omics assisted identification of the key and species-specific regulatory components of drought-tolerant mechanisms in Gossypium stocksii.</title>
        <authorList>
            <person name="Yu D."/>
            <person name="Ke L."/>
            <person name="Zhang D."/>
            <person name="Wu Y."/>
            <person name="Sun Y."/>
            <person name="Mei J."/>
            <person name="Sun J."/>
            <person name="Sun Y."/>
        </authorList>
    </citation>
    <scope>NUCLEOTIDE SEQUENCE [LARGE SCALE GENOMIC DNA]</scope>
    <source>
        <strain evidence="3">cv. E1</strain>
        <tissue evidence="2">Leaf</tissue>
    </source>
</reference>
<dbReference type="Gene3D" id="2.40.70.10">
    <property type="entry name" value="Acid Proteases"/>
    <property type="match status" value="1"/>
</dbReference>
<sequence>MKRDYPKVSSVSTIKRSDKPEEAEPVEKKTSRVNTIILVPMKRNSKERLMFIDINIAGQEMSAIVNTGTPYLFISKKAAKKFGLSIKKSNKKIKTVNFKEVPTVGVVRNVELQIGEWKGKEEFEAIQLDAYDFVLSLNFIDKIQACLYPWADQIHIVIGPLSKIVMLVHRDMKDGTKVLSSIHLVENVSYGRNIDLIEKIGTKASLKMLMAQGIDMKPADSTVESTPVGKVGCASGFEKKRAMQEQSGRVNAASKVHSEHFDSVLNSHLLAWQGRRGPFKVHKQGNRETVGNTKPRDENQGDLKENKSNLG</sequence>
<comment type="caution">
    <text evidence="2">The sequence shown here is derived from an EMBL/GenBank/DDBJ whole genome shotgun (WGS) entry which is preliminary data.</text>
</comment>
<feature type="compositionally biased region" description="Basic and acidic residues" evidence="1">
    <location>
        <begin position="15"/>
        <end position="27"/>
    </location>
</feature>
<dbReference type="InterPro" id="IPR021109">
    <property type="entry name" value="Peptidase_aspartic_dom_sf"/>
</dbReference>
<feature type="region of interest" description="Disordered" evidence="1">
    <location>
        <begin position="1"/>
        <end position="27"/>
    </location>
</feature>
<dbReference type="PANTHER" id="PTHR12917">
    <property type="entry name" value="ASPARTYL PROTEASE DDI-RELATED"/>
    <property type="match status" value="1"/>
</dbReference>
<accession>A0A9D3USC9</accession>
<feature type="region of interest" description="Disordered" evidence="1">
    <location>
        <begin position="276"/>
        <end position="311"/>
    </location>
</feature>
<gene>
    <name evidence="2" type="ORF">J1N35_034615</name>
</gene>
<dbReference type="PANTHER" id="PTHR12917:SF18">
    <property type="entry name" value="DNA DAMAGE-INDUCIBLE PROTEIN 1-LIKE"/>
    <property type="match status" value="1"/>
</dbReference>
<protein>
    <recommendedName>
        <fullName evidence="4">Aspartic peptidase DDI1-type domain-containing protein</fullName>
    </recommendedName>
</protein>
<evidence type="ECO:0000313" key="3">
    <source>
        <dbReference type="Proteomes" id="UP000828251"/>
    </source>
</evidence>
<evidence type="ECO:0000256" key="1">
    <source>
        <dbReference type="SAM" id="MobiDB-lite"/>
    </source>
</evidence>
<dbReference type="OrthoDB" id="1001751at2759"/>
<dbReference type="Pfam" id="PF13650">
    <property type="entry name" value="Asp_protease_2"/>
    <property type="match status" value="1"/>
</dbReference>
<feature type="compositionally biased region" description="Basic and acidic residues" evidence="1">
    <location>
        <begin position="294"/>
        <end position="311"/>
    </location>
</feature>
<dbReference type="CDD" id="cd00303">
    <property type="entry name" value="retropepsin_like"/>
    <property type="match status" value="1"/>
</dbReference>
<dbReference type="Proteomes" id="UP000828251">
    <property type="component" value="Unassembled WGS sequence"/>
</dbReference>
<name>A0A9D3USC9_9ROSI</name>
<dbReference type="AlphaFoldDB" id="A0A9D3USC9"/>
<proteinExistence type="predicted"/>
<organism evidence="2 3">
    <name type="scientific">Gossypium stocksii</name>
    <dbReference type="NCBI Taxonomy" id="47602"/>
    <lineage>
        <taxon>Eukaryota</taxon>
        <taxon>Viridiplantae</taxon>
        <taxon>Streptophyta</taxon>
        <taxon>Embryophyta</taxon>
        <taxon>Tracheophyta</taxon>
        <taxon>Spermatophyta</taxon>
        <taxon>Magnoliopsida</taxon>
        <taxon>eudicotyledons</taxon>
        <taxon>Gunneridae</taxon>
        <taxon>Pentapetalae</taxon>
        <taxon>rosids</taxon>
        <taxon>malvids</taxon>
        <taxon>Malvales</taxon>
        <taxon>Malvaceae</taxon>
        <taxon>Malvoideae</taxon>
        <taxon>Gossypium</taxon>
    </lineage>
</organism>
<dbReference type="EMBL" id="JAIQCV010000010">
    <property type="protein sequence ID" value="KAH1056550.1"/>
    <property type="molecule type" value="Genomic_DNA"/>
</dbReference>
<evidence type="ECO:0000313" key="2">
    <source>
        <dbReference type="EMBL" id="KAH1056550.1"/>
    </source>
</evidence>
<keyword evidence="3" id="KW-1185">Reference proteome</keyword>
<dbReference type="SUPFAM" id="SSF50630">
    <property type="entry name" value="Acid proteases"/>
    <property type="match status" value="1"/>
</dbReference>
<evidence type="ECO:0008006" key="4">
    <source>
        <dbReference type="Google" id="ProtNLM"/>
    </source>
</evidence>